<accession>A0A1F2UQL0</accession>
<dbReference type="EMBL" id="MELI01000020">
    <property type="protein sequence ID" value="OFW35251.1"/>
    <property type="molecule type" value="Genomic_DNA"/>
</dbReference>
<proteinExistence type="predicted"/>
<name>A0A1F2UQL0_9ACTN</name>
<comment type="caution">
    <text evidence="1">The sequence shown here is derived from an EMBL/GenBank/DDBJ whole genome shotgun (WGS) entry which is preliminary data.</text>
</comment>
<evidence type="ECO:0000313" key="2">
    <source>
        <dbReference type="Proteomes" id="UP000178086"/>
    </source>
</evidence>
<sequence>MSLVMTLAVRTLSSKVETTWQLFPMVSLQDLIGDLLDILIVNPKIMRICFVIARWHCTSTARAYVFGTDRYGAIVLLSVA</sequence>
<evidence type="ECO:0000313" key="1">
    <source>
        <dbReference type="EMBL" id="OFW35251.1"/>
    </source>
</evidence>
<dbReference type="Proteomes" id="UP000178086">
    <property type="component" value="Unassembled WGS sequence"/>
</dbReference>
<reference evidence="1 2" key="1">
    <citation type="journal article" date="2016" name="Nat. Commun.">
        <title>Thousands of microbial genomes shed light on interconnected biogeochemical processes in an aquifer system.</title>
        <authorList>
            <person name="Anantharaman K."/>
            <person name="Brown C.T."/>
            <person name="Hug L.A."/>
            <person name="Sharon I."/>
            <person name="Castelle C.J."/>
            <person name="Probst A.J."/>
            <person name="Thomas B.C."/>
            <person name="Singh A."/>
            <person name="Wilkins M.J."/>
            <person name="Karaoz U."/>
            <person name="Brodie E.L."/>
            <person name="Williams K.H."/>
            <person name="Hubbard S.S."/>
            <person name="Banfield J.F."/>
        </authorList>
    </citation>
    <scope>NUCLEOTIDE SEQUENCE [LARGE SCALE GENOMIC DNA]</scope>
</reference>
<dbReference type="AlphaFoldDB" id="A0A1F2UQL0"/>
<gene>
    <name evidence="1" type="ORF">A2074_07805</name>
</gene>
<protein>
    <submittedName>
        <fullName evidence="1">Uncharacterized protein</fullName>
    </submittedName>
</protein>
<organism evidence="1 2">
    <name type="scientific">Candidatus Aquicultor primus</name>
    <dbReference type="NCBI Taxonomy" id="1797195"/>
    <lineage>
        <taxon>Bacteria</taxon>
        <taxon>Bacillati</taxon>
        <taxon>Actinomycetota</taxon>
        <taxon>Candidatus Aquicultoria</taxon>
        <taxon>Candidatus Aquicultorales</taxon>
        <taxon>Candidatus Aquicultoraceae</taxon>
        <taxon>Candidatus Aquicultor</taxon>
    </lineage>
</organism>